<gene>
    <name evidence="1" type="ORF">KAM351_27410</name>
</gene>
<dbReference type="AlphaFoldDB" id="A0AA37FVG9"/>
<accession>A0AA37FVG9</accession>
<evidence type="ECO:0008006" key="3">
    <source>
        <dbReference type="Google" id="ProtNLM"/>
    </source>
</evidence>
<name>A0AA37FVG9_AERCA</name>
<dbReference type="RefSeq" id="WP_223940220.1">
    <property type="nucleotide sequence ID" value="NZ_BPNN01000040.1"/>
</dbReference>
<proteinExistence type="predicted"/>
<protein>
    <recommendedName>
        <fullName evidence="3">Structural protein P5</fullName>
    </recommendedName>
</protein>
<dbReference type="Proteomes" id="UP000886934">
    <property type="component" value="Unassembled WGS sequence"/>
</dbReference>
<sequence length="148" mass="16171">MAKLFCELRGLRNNNPGNIDYHASNPWNGLDSAKPSDGRFCRFISPEYGIRAMARVLRNYTKRDGLPGVGGPGIDTVQEVINRWAPPSENVTSAYVAQVAKALGVNPDIPINIADRTTLATLIAAIIRHENGLQPYSVELILRGIDMA</sequence>
<comment type="caution">
    <text evidence="1">The sequence shown here is derived from an EMBL/GenBank/DDBJ whole genome shotgun (WGS) entry which is preliminary data.</text>
</comment>
<evidence type="ECO:0000313" key="1">
    <source>
        <dbReference type="EMBL" id="GJA64130.1"/>
    </source>
</evidence>
<evidence type="ECO:0000313" key="2">
    <source>
        <dbReference type="Proteomes" id="UP000886934"/>
    </source>
</evidence>
<organism evidence="1 2">
    <name type="scientific">Aeromonas caviae</name>
    <name type="common">Aeromonas punctata</name>
    <dbReference type="NCBI Taxonomy" id="648"/>
    <lineage>
        <taxon>Bacteria</taxon>
        <taxon>Pseudomonadati</taxon>
        <taxon>Pseudomonadota</taxon>
        <taxon>Gammaproteobacteria</taxon>
        <taxon>Aeromonadales</taxon>
        <taxon>Aeromonadaceae</taxon>
        <taxon>Aeromonas</taxon>
    </lineage>
</organism>
<dbReference type="EMBL" id="BPNN01000040">
    <property type="protein sequence ID" value="GJA64130.1"/>
    <property type="molecule type" value="Genomic_DNA"/>
</dbReference>
<reference evidence="1" key="1">
    <citation type="submission" date="2021-07" db="EMBL/GenBank/DDBJ databases">
        <title>Draft genome sequence of carbapenem-resistant Aeromonas spp. in Japan.</title>
        <authorList>
            <person name="Maehana S."/>
            <person name="Suzuki M."/>
            <person name="Kitasato H."/>
        </authorList>
    </citation>
    <scope>NUCLEOTIDE SEQUENCE</scope>
    <source>
        <strain evidence="1">KAM351</strain>
    </source>
</reference>